<dbReference type="PANTHER" id="PTHR47359:SF3">
    <property type="entry name" value="NLP_P60 DOMAIN-CONTAINING PROTEIN-RELATED"/>
    <property type="match status" value="1"/>
</dbReference>
<dbReference type="GO" id="GO:0008234">
    <property type="term" value="F:cysteine-type peptidase activity"/>
    <property type="evidence" value="ECO:0007669"/>
    <property type="project" value="UniProtKB-KW"/>
</dbReference>
<dbReference type="EMBL" id="AJWJ01000779">
    <property type="protein sequence ID" value="KAF2068991.1"/>
    <property type="molecule type" value="Genomic_DNA"/>
</dbReference>
<evidence type="ECO:0000313" key="7">
    <source>
        <dbReference type="EMBL" id="KAF2068991.1"/>
    </source>
</evidence>
<protein>
    <recommendedName>
        <fullName evidence="6">NlpC/P60 domain-containing protein</fullName>
    </recommendedName>
</protein>
<evidence type="ECO:0000256" key="1">
    <source>
        <dbReference type="ARBA" id="ARBA00007074"/>
    </source>
</evidence>
<gene>
    <name evidence="7" type="ORF">CYY_009690</name>
</gene>
<dbReference type="OrthoDB" id="20888at2759"/>
<feature type="domain" description="NlpC/P60" evidence="6">
    <location>
        <begin position="57"/>
        <end position="190"/>
    </location>
</feature>
<keyword evidence="8" id="KW-1185">Reference proteome</keyword>
<dbReference type="GO" id="GO:0006508">
    <property type="term" value="P:proteolysis"/>
    <property type="evidence" value="ECO:0007669"/>
    <property type="project" value="UniProtKB-KW"/>
</dbReference>
<dbReference type="Proteomes" id="UP000695562">
    <property type="component" value="Unassembled WGS sequence"/>
</dbReference>
<keyword evidence="2" id="KW-0645">Protease</keyword>
<dbReference type="PROSITE" id="PS51935">
    <property type="entry name" value="NLPC_P60"/>
    <property type="match status" value="1"/>
</dbReference>
<dbReference type="Pfam" id="PF00877">
    <property type="entry name" value="NLPC_P60"/>
    <property type="match status" value="1"/>
</dbReference>
<feature type="signal peptide" evidence="5">
    <location>
        <begin position="1"/>
        <end position="20"/>
    </location>
</feature>
<keyword evidence="3" id="KW-0378">Hydrolase</keyword>
<feature type="chain" id="PRO_5035277151" description="NlpC/P60 domain-containing protein" evidence="5">
    <location>
        <begin position="21"/>
        <end position="190"/>
    </location>
</feature>
<evidence type="ECO:0000256" key="2">
    <source>
        <dbReference type="ARBA" id="ARBA00022670"/>
    </source>
</evidence>
<evidence type="ECO:0000259" key="6">
    <source>
        <dbReference type="PROSITE" id="PS51935"/>
    </source>
</evidence>
<dbReference type="Gene3D" id="3.90.1720.10">
    <property type="entry name" value="endopeptidase domain like (from Nostoc punctiforme)"/>
    <property type="match status" value="1"/>
</dbReference>
<dbReference type="InterPro" id="IPR038765">
    <property type="entry name" value="Papain-like_cys_pep_sf"/>
</dbReference>
<evidence type="ECO:0000313" key="8">
    <source>
        <dbReference type="Proteomes" id="UP000695562"/>
    </source>
</evidence>
<reference evidence="7" key="1">
    <citation type="submission" date="2020-01" db="EMBL/GenBank/DDBJ databases">
        <title>Development of genomics and gene disruption for Polysphondylium violaceum indicates a role for the polyketide synthase stlB in stalk morphogenesis.</title>
        <authorList>
            <person name="Narita B."/>
            <person name="Kawabe Y."/>
            <person name="Kin K."/>
            <person name="Saito T."/>
            <person name="Gibbs R."/>
            <person name="Kuspa A."/>
            <person name="Muzny D."/>
            <person name="Queller D."/>
            <person name="Richards S."/>
            <person name="Strassman J."/>
            <person name="Sucgang R."/>
            <person name="Worley K."/>
            <person name="Schaap P."/>
        </authorList>
    </citation>
    <scope>NUCLEOTIDE SEQUENCE</scope>
    <source>
        <strain evidence="7">QSvi11</strain>
    </source>
</reference>
<dbReference type="AlphaFoldDB" id="A0A8J4PMG2"/>
<organism evidence="7 8">
    <name type="scientific">Polysphondylium violaceum</name>
    <dbReference type="NCBI Taxonomy" id="133409"/>
    <lineage>
        <taxon>Eukaryota</taxon>
        <taxon>Amoebozoa</taxon>
        <taxon>Evosea</taxon>
        <taxon>Eumycetozoa</taxon>
        <taxon>Dictyostelia</taxon>
        <taxon>Dictyosteliales</taxon>
        <taxon>Dictyosteliaceae</taxon>
        <taxon>Polysphondylium</taxon>
    </lineage>
</organism>
<evidence type="ECO:0000256" key="4">
    <source>
        <dbReference type="ARBA" id="ARBA00022807"/>
    </source>
</evidence>
<evidence type="ECO:0000256" key="3">
    <source>
        <dbReference type="ARBA" id="ARBA00022801"/>
    </source>
</evidence>
<dbReference type="InterPro" id="IPR051794">
    <property type="entry name" value="PG_Endopeptidase_C40"/>
</dbReference>
<proteinExistence type="inferred from homology"/>
<accession>A0A8J4PMG2</accession>
<dbReference type="InterPro" id="IPR000064">
    <property type="entry name" value="NLP_P60_dom"/>
</dbReference>
<comment type="caution">
    <text evidence="7">The sequence shown here is derived from an EMBL/GenBank/DDBJ whole genome shotgun (WGS) entry which is preliminary data.</text>
</comment>
<name>A0A8J4PMG2_9MYCE</name>
<sequence>MKFLVFVFLLIIATASTIRAFDYTESDYDSDLLENLDEIENMFDNAMAQMNLTALPSATCAKAASAAKRYATCGCPYVWGGSSCGCGSGGLDCSGLVYRSYLDAGYSGITRVTTTQIRQGSGCNSGCSAGNTGNCKTGDLLFYCFSGSNCPDHVMMYIGGGKAAECPKPGSNCRVLTPYTQAYYGCRSMC</sequence>
<dbReference type="PANTHER" id="PTHR47359">
    <property type="entry name" value="PEPTIDOGLYCAN DL-ENDOPEPTIDASE CWLO"/>
    <property type="match status" value="1"/>
</dbReference>
<dbReference type="SUPFAM" id="SSF54001">
    <property type="entry name" value="Cysteine proteinases"/>
    <property type="match status" value="1"/>
</dbReference>
<keyword evidence="4" id="KW-0788">Thiol protease</keyword>
<comment type="similarity">
    <text evidence="1">Belongs to the peptidase C40 family.</text>
</comment>
<evidence type="ECO:0000256" key="5">
    <source>
        <dbReference type="SAM" id="SignalP"/>
    </source>
</evidence>
<keyword evidence="5" id="KW-0732">Signal</keyword>